<reference evidence="7" key="1">
    <citation type="submission" date="2018-05" db="EMBL/GenBank/DDBJ databases">
        <authorList>
            <person name="Lanie J.A."/>
            <person name="Ng W.-L."/>
            <person name="Kazmierczak K.M."/>
            <person name="Andrzejewski T.M."/>
            <person name="Davidsen T.M."/>
            <person name="Wayne K.J."/>
            <person name="Tettelin H."/>
            <person name="Glass J.I."/>
            <person name="Rusch D."/>
            <person name="Podicherti R."/>
            <person name="Tsui H.-C.T."/>
            <person name="Winkler M.E."/>
        </authorList>
    </citation>
    <scope>NUCLEOTIDE SEQUENCE</scope>
</reference>
<evidence type="ECO:0000256" key="1">
    <source>
        <dbReference type="ARBA" id="ARBA00005104"/>
    </source>
</evidence>
<dbReference type="UniPathway" id="UPA00275"/>
<gene>
    <name evidence="7" type="ORF">METZ01_LOCUS349338</name>
</gene>
<keyword evidence="4" id="KW-0460">Magnesium</keyword>
<keyword evidence="6" id="KW-0456">Lyase</keyword>
<dbReference type="PANTHER" id="PTHR21327:SF46">
    <property type="entry name" value="3,4-DIHYDROXY-2-BUTANONE 4-PHOSPHATE SYNTHASE"/>
    <property type="match status" value="1"/>
</dbReference>
<dbReference type="GO" id="GO:0005829">
    <property type="term" value="C:cytosol"/>
    <property type="evidence" value="ECO:0007669"/>
    <property type="project" value="TreeGrafter"/>
</dbReference>
<dbReference type="AlphaFoldDB" id="A0A382RFK0"/>
<evidence type="ECO:0000313" key="7">
    <source>
        <dbReference type="EMBL" id="SVC96484.1"/>
    </source>
</evidence>
<evidence type="ECO:0000256" key="5">
    <source>
        <dbReference type="ARBA" id="ARBA00023211"/>
    </source>
</evidence>
<dbReference type="Gene3D" id="3.90.870.10">
    <property type="entry name" value="DHBP synthase"/>
    <property type="match status" value="1"/>
</dbReference>
<dbReference type="EMBL" id="UINC01121371">
    <property type="protein sequence ID" value="SVC96484.1"/>
    <property type="molecule type" value="Genomic_DNA"/>
</dbReference>
<protein>
    <recommendedName>
        <fullName evidence="8">3,4-dihydroxy-2-butanone-4-phosphate synthase</fullName>
    </recommendedName>
</protein>
<feature type="non-terminal residue" evidence="7">
    <location>
        <position position="80"/>
    </location>
</feature>
<evidence type="ECO:0000256" key="2">
    <source>
        <dbReference type="ARBA" id="ARBA00022619"/>
    </source>
</evidence>
<dbReference type="InterPro" id="IPR017945">
    <property type="entry name" value="DHBP_synth_RibB-like_a/b_dom"/>
</dbReference>
<accession>A0A382RFK0</accession>
<dbReference type="GO" id="GO:0009231">
    <property type="term" value="P:riboflavin biosynthetic process"/>
    <property type="evidence" value="ECO:0007669"/>
    <property type="project" value="UniProtKB-UniPathway"/>
</dbReference>
<comment type="pathway">
    <text evidence="1">Cofactor biosynthesis; riboflavin biosynthesis.</text>
</comment>
<evidence type="ECO:0008006" key="8">
    <source>
        <dbReference type="Google" id="ProtNLM"/>
    </source>
</evidence>
<dbReference type="SUPFAM" id="SSF55821">
    <property type="entry name" value="YrdC/RibB"/>
    <property type="match status" value="1"/>
</dbReference>
<dbReference type="GO" id="GO:0046872">
    <property type="term" value="F:metal ion binding"/>
    <property type="evidence" value="ECO:0007669"/>
    <property type="project" value="UniProtKB-KW"/>
</dbReference>
<dbReference type="GO" id="GO:0008686">
    <property type="term" value="F:3,4-dihydroxy-2-butanone-4-phosphate synthase activity"/>
    <property type="evidence" value="ECO:0007669"/>
    <property type="project" value="InterPro"/>
</dbReference>
<dbReference type="PANTHER" id="PTHR21327">
    <property type="entry name" value="GTP CYCLOHYDROLASE II-RELATED"/>
    <property type="match status" value="1"/>
</dbReference>
<keyword evidence="5" id="KW-0464">Manganese</keyword>
<keyword evidence="2" id="KW-0686">Riboflavin biosynthesis</keyword>
<keyword evidence="3" id="KW-0479">Metal-binding</keyword>
<evidence type="ECO:0000256" key="6">
    <source>
        <dbReference type="ARBA" id="ARBA00023239"/>
    </source>
</evidence>
<organism evidence="7">
    <name type="scientific">marine metagenome</name>
    <dbReference type="NCBI Taxonomy" id="408172"/>
    <lineage>
        <taxon>unclassified sequences</taxon>
        <taxon>metagenomes</taxon>
        <taxon>ecological metagenomes</taxon>
    </lineage>
</organism>
<dbReference type="InterPro" id="IPR000422">
    <property type="entry name" value="DHBP_synthase_RibB"/>
</dbReference>
<dbReference type="Pfam" id="PF00926">
    <property type="entry name" value="DHBP_synthase"/>
    <property type="match status" value="1"/>
</dbReference>
<sequence>MTFDTAISSLKEGEFVMIYDSDGRESEVDLCVAAQFITPEHVARMRQHAGGLLCLAISNGLAKKLDLEYMHNILANSNDL</sequence>
<proteinExistence type="predicted"/>
<evidence type="ECO:0000256" key="3">
    <source>
        <dbReference type="ARBA" id="ARBA00022723"/>
    </source>
</evidence>
<evidence type="ECO:0000256" key="4">
    <source>
        <dbReference type="ARBA" id="ARBA00022842"/>
    </source>
</evidence>
<name>A0A382RFK0_9ZZZZ</name>